<dbReference type="SUPFAM" id="SSF53850">
    <property type="entry name" value="Periplasmic binding protein-like II"/>
    <property type="match status" value="1"/>
</dbReference>
<dbReference type="Gene3D" id="3.40.190.10">
    <property type="entry name" value="Periplasmic binding protein-like II"/>
    <property type="match status" value="1"/>
</dbReference>
<proteinExistence type="predicted"/>
<dbReference type="PROSITE" id="PS51257">
    <property type="entry name" value="PROKAR_LIPOPROTEIN"/>
    <property type="match status" value="1"/>
</dbReference>
<name>A0ABM8B8I1_9BIFI</name>
<evidence type="ECO:0000259" key="2">
    <source>
        <dbReference type="Pfam" id="PF00496"/>
    </source>
</evidence>
<dbReference type="CDD" id="cd00995">
    <property type="entry name" value="PBP2_NikA_DppA_OppA_like"/>
    <property type="match status" value="1"/>
</dbReference>
<dbReference type="InterPro" id="IPR030678">
    <property type="entry name" value="Peptide/Ni-bd"/>
</dbReference>
<dbReference type="PANTHER" id="PTHR30290:SF83">
    <property type="entry name" value="ABC TRANSPORTER SUBSTRATE-BINDING PROTEIN"/>
    <property type="match status" value="1"/>
</dbReference>
<organism evidence="3 4">
    <name type="scientific">Bombiscardovia nodaiensis</name>
    <dbReference type="NCBI Taxonomy" id="2932181"/>
    <lineage>
        <taxon>Bacteria</taxon>
        <taxon>Bacillati</taxon>
        <taxon>Actinomycetota</taxon>
        <taxon>Actinomycetes</taxon>
        <taxon>Bifidobacteriales</taxon>
        <taxon>Bifidobacteriaceae</taxon>
        <taxon>Bombiscardovia</taxon>
    </lineage>
</organism>
<evidence type="ECO:0000313" key="4">
    <source>
        <dbReference type="Proteomes" id="UP001321766"/>
    </source>
</evidence>
<sequence>MHNTKQKITLTAAALVVALSLSACGGGAADGTSASAKSDPNAIITAFDTEPQNELIPGNINERGGGRPSSMLFSGLVGITPDGKTVNEVAESMTANADKSQYTIKIKSGWKFTDGTPVTASSFTKAWSYTANAVNAQKGSSFFSLIKGYDELQSTNNKSDAQLSGLKVIDDHTFTVDLIQPDSVFPTKVCYDAFFPLPESFYKDPKAFGEHPISNGPYKFQSWEHNKSIQLVKNPDYKGQFKPRNGGITFKIYTASDAAYADIQAGNLDLMENVPASASKTFTTDTNVQSFNKAGSSIAAVALPSNLEHFKEDQEGILRRQAISMSIDRESICKKVLNDTASPAASYSAPTIQGYTTDLENSGNIKYNPKKAKELWEQANKISKIPADYKLTFSYNADESSFKSVYKAVANMVKTNLGVDTEDQPVPTFQEYRQDITARKMTGAFHAGWTPDYPSVENYLHPIYASDAADGKGANDTDYKNPEFDDLIKQAAKAPDSKAEYALYAKAQGLLLRDLPGIPLYYLNRTGAASKQVKDFTMSWQNYPVYWMASVTSK</sequence>
<protein>
    <submittedName>
        <fullName evidence="3">ABC transporter substrate-binding protein</fullName>
    </submittedName>
</protein>
<dbReference type="PIRSF" id="PIRSF002741">
    <property type="entry name" value="MppA"/>
    <property type="match status" value="1"/>
</dbReference>
<dbReference type="Gene3D" id="3.10.105.10">
    <property type="entry name" value="Dipeptide-binding Protein, Domain 3"/>
    <property type="match status" value="1"/>
</dbReference>
<gene>
    <name evidence="3" type="primary">dppA2_3</name>
    <name evidence="3" type="ORF">KIM372_11010</name>
</gene>
<dbReference type="Gene3D" id="3.90.76.10">
    <property type="entry name" value="Dipeptide-binding Protein, Domain 1"/>
    <property type="match status" value="1"/>
</dbReference>
<dbReference type="Proteomes" id="UP001321766">
    <property type="component" value="Chromosome"/>
</dbReference>
<evidence type="ECO:0000256" key="1">
    <source>
        <dbReference type="SAM" id="SignalP"/>
    </source>
</evidence>
<reference evidence="3 4" key="1">
    <citation type="journal article" date="2023" name="Microbiol. Spectr.">
        <title>Symbiosis of Carpenter Bees with Uncharacterized Lactic Acid Bacteria Showing NAD Auxotrophy.</title>
        <authorList>
            <person name="Kawasaki S."/>
            <person name="Ozawa K."/>
            <person name="Mori T."/>
            <person name="Yamamoto A."/>
            <person name="Ito M."/>
            <person name="Ohkuma M."/>
            <person name="Sakamoto M."/>
            <person name="Matsutani M."/>
        </authorList>
    </citation>
    <scope>NUCLEOTIDE SEQUENCE [LARGE SCALE GENOMIC DNA]</scope>
    <source>
        <strain evidence="3 4">Kim37-2</strain>
    </source>
</reference>
<keyword evidence="1" id="KW-0732">Signal</keyword>
<dbReference type="PANTHER" id="PTHR30290">
    <property type="entry name" value="PERIPLASMIC BINDING COMPONENT OF ABC TRANSPORTER"/>
    <property type="match status" value="1"/>
</dbReference>
<dbReference type="InterPro" id="IPR039424">
    <property type="entry name" value="SBP_5"/>
</dbReference>
<feature type="signal peptide" evidence="1">
    <location>
        <begin position="1"/>
        <end position="28"/>
    </location>
</feature>
<evidence type="ECO:0000313" key="3">
    <source>
        <dbReference type="EMBL" id="BDR53194.1"/>
    </source>
</evidence>
<dbReference type="EMBL" id="AP026798">
    <property type="protein sequence ID" value="BDR53194.1"/>
    <property type="molecule type" value="Genomic_DNA"/>
</dbReference>
<feature type="chain" id="PRO_5046569269" evidence="1">
    <location>
        <begin position="29"/>
        <end position="554"/>
    </location>
</feature>
<dbReference type="InterPro" id="IPR000914">
    <property type="entry name" value="SBP_5_dom"/>
</dbReference>
<keyword evidence="4" id="KW-1185">Reference proteome</keyword>
<accession>A0ABM8B8I1</accession>
<dbReference type="Pfam" id="PF00496">
    <property type="entry name" value="SBP_bac_5"/>
    <property type="match status" value="1"/>
</dbReference>
<feature type="domain" description="Solute-binding protein family 5" evidence="2">
    <location>
        <begin position="86"/>
        <end position="468"/>
    </location>
</feature>